<evidence type="ECO:0000313" key="3">
    <source>
        <dbReference type="Proteomes" id="UP000019678"/>
    </source>
</evidence>
<name>A0A017SXF6_9BACT</name>
<proteinExistence type="predicted"/>
<evidence type="ECO:0008006" key="4">
    <source>
        <dbReference type="Google" id="ProtNLM"/>
    </source>
</evidence>
<dbReference type="InterPro" id="IPR011989">
    <property type="entry name" value="ARM-like"/>
</dbReference>
<accession>A0A017SXF6</accession>
<gene>
    <name evidence="2" type="ORF">CAP_8459</name>
</gene>
<reference evidence="2 3" key="1">
    <citation type="submission" date="2013-05" db="EMBL/GenBank/DDBJ databases">
        <title>Genome assembly of Chondromyces apiculatus DSM 436.</title>
        <authorList>
            <person name="Sharma G."/>
            <person name="Khatri I."/>
            <person name="Kaur C."/>
            <person name="Mayilraj S."/>
            <person name="Subramanian S."/>
        </authorList>
    </citation>
    <scope>NUCLEOTIDE SEQUENCE [LARGE SCALE GENOMIC DNA]</scope>
    <source>
        <strain evidence="2 3">DSM 436</strain>
    </source>
</reference>
<evidence type="ECO:0000313" key="2">
    <source>
        <dbReference type="EMBL" id="EYF01305.1"/>
    </source>
</evidence>
<protein>
    <recommendedName>
        <fullName evidence="4">HEAT repeat protein</fullName>
    </recommendedName>
</protein>
<keyword evidence="3" id="KW-1185">Reference proteome</keyword>
<dbReference type="SUPFAM" id="SSF48371">
    <property type="entry name" value="ARM repeat"/>
    <property type="match status" value="1"/>
</dbReference>
<evidence type="ECO:0000256" key="1">
    <source>
        <dbReference type="SAM" id="MobiDB-lite"/>
    </source>
</evidence>
<dbReference type="STRING" id="1192034.CAP_8459"/>
<dbReference type="InterPro" id="IPR016024">
    <property type="entry name" value="ARM-type_fold"/>
</dbReference>
<dbReference type="Pfam" id="PF13646">
    <property type="entry name" value="HEAT_2"/>
    <property type="match status" value="1"/>
</dbReference>
<sequence length="572" mass="61766">MAMRHPLDGPAGKPVSRDEGEGGAPEAIPHDEICDLEDRSWTERLLGWLAEPGLSGAAREEIVETLVVLDDPRAEAPLTGLLEAAALPDEVRAGAGRVLLGCGHVPAAPTLRRYWAGEDLVLRRHALRAMDLPEADLIAPVASDPEHPLHLDAICALDFDCEEPRLLVMKIAALGHADPRVRKAAADALAWDEPSIAEEELLLATGDADAEVAAAALKTLAAYPSQRCLRAVDALRRHASDRVQMEAEHTLRELCGPYSGFSFDGLSPAARQHVGSWMAPVRDLVAAGSEPEEHALLAPEIIFSGGRASPPSPALEDVAQGSAGALPGEAPQGEPSEDALSTEALLALYADLDGPWWERKDRFQVRFEDARHLAERQRVVAFLTAHPDRWVRGGAAQLFAGWNEVEALVRLTRDRNDLVRTSAIYWLCEVAPTPALAGLLWEHLQAPTTLRAHAVKTLSSYLMHARPEEALPRLVTLVREDRREGVRCAAVEGLGNLDAVAEVQALLPLLAEPPRVTWDVHLALLHVCEKLGVHPGKLDALREVDHAHVQAAIAPWMVTVAPVVAPGERAGT</sequence>
<organism evidence="2 3">
    <name type="scientific">Chondromyces apiculatus DSM 436</name>
    <dbReference type="NCBI Taxonomy" id="1192034"/>
    <lineage>
        <taxon>Bacteria</taxon>
        <taxon>Pseudomonadati</taxon>
        <taxon>Myxococcota</taxon>
        <taxon>Polyangia</taxon>
        <taxon>Polyangiales</taxon>
        <taxon>Polyangiaceae</taxon>
        <taxon>Chondromyces</taxon>
    </lineage>
</organism>
<feature type="region of interest" description="Disordered" evidence="1">
    <location>
        <begin position="309"/>
        <end position="337"/>
    </location>
</feature>
<comment type="caution">
    <text evidence="2">The sequence shown here is derived from an EMBL/GenBank/DDBJ whole genome shotgun (WGS) entry which is preliminary data.</text>
</comment>
<dbReference type="Gene3D" id="1.25.10.10">
    <property type="entry name" value="Leucine-rich Repeat Variant"/>
    <property type="match status" value="2"/>
</dbReference>
<dbReference type="EMBL" id="ASRX01000084">
    <property type="protein sequence ID" value="EYF01305.1"/>
    <property type="molecule type" value="Genomic_DNA"/>
</dbReference>
<feature type="region of interest" description="Disordered" evidence="1">
    <location>
        <begin position="1"/>
        <end position="30"/>
    </location>
</feature>
<dbReference type="Proteomes" id="UP000019678">
    <property type="component" value="Unassembled WGS sequence"/>
</dbReference>
<dbReference type="AlphaFoldDB" id="A0A017SXF6"/>